<proteinExistence type="predicted"/>
<comment type="caution">
    <text evidence="1">The sequence shown here is derived from an EMBL/GenBank/DDBJ whole genome shotgun (WGS) entry which is preliminary data.</text>
</comment>
<evidence type="ECO:0000313" key="2">
    <source>
        <dbReference type="Proteomes" id="UP000466442"/>
    </source>
</evidence>
<protein>
    <submittedName>
        <fullName evidence="1">Uncharacterized protein</fullName>
    </submittedName>
</protein>
<dbReference type="EMBL" id="WIXP02000013">
    <property type="protein sequence ID" value="KAF6200816.1"/>
    <property type="molecule type" value="Genomic_DNA"/>
</dbReference>
<gene>
    <name evidence="1" type="ORF">GE061_005263</name>
</gene>
<sequence length="116" mass="13220">MGRGKPLVTWTISLIYCDEIPFSFTYPFENLFSHKVKKFFGRFPAILAETRVPLPKCRNLVDATAGHSQRMYFAVSTAEPAFNCPGLAQLVEMVSQGQWPVWRPTKVRRVTAELLL</sequence>
<reference evidence="1" key="1">
    <citation type="journal article" date="2021" name="Mol. Ecol. Resour.">
        <title>Apolygus lucorum genome provides insights into omnivorousness and mesophyll feeding.</title>
        <authorList>
            <person name="Liu Y."/>
            <person name="Liu H."/>
            <person name="Wang H."/>
            <person name="Huang T."/>
            <person name="Liu B."/>
            <person name="Yang B."/>
            <person name="Yin L."/>
            <person name="Li B."/>
            <person name="Zhang Y."/>
            <person name="Zhang S."/>
            <person name="Jiang F."/>
            <person name="Zhang X."/>
            <person name="Ren Y."/>
            <person name="Wang B."/>
            <person name="Wang S."/>
            <person name="Lu Y."/>
            <person name="Wu K."/>
            <person name="Fan W."/>
            <person name="Wang G."/>
        </authorList>
    </citation>
    <scope>NUCLEOTIDE SEQUENCE</scope>
    <source>
        <strain evidence="1">12Hb</strain>
    </source>
</reference>
<accession>A0A8S9WYC9</accession>
<evidence type="ECO:0000313" key="1">
    <source>
        <dbReference type="EMBL" id="KAF6200816.1"/>
    </source>
</evidence>
<name>A0A8S9WYC9_APOLU</name>
<dbReference type="Proteomes" id="UP000466442">
    <property type="component" value="Unassembled WGS sequence"/>
</dbReference>
<organism evidence="1 2">
    <name type="scientific">Apolygus lucorum</name>
    <name type="common">Small green plant bug</name>
    <name type="synonym">Lygocoris lucorum</name>
    <dbReference type="NCBI Taxonomy" id="248454"/>
    <lineage>
        <taxon>Eukaryota</taxon>
        <taxon>Metazoa</taxon>
        <taxon>Ecdysozoa</taxon>
        <taxon>Arthropoda</taxon>
        <taxon>Hexapoda</taxon>
        <taxon>Insecta</taxon>
        <taxon>Pterygota</taxon>
        <taxon>Neoptera</taxon>
        <taxon>Paraneoptera</taxon>
        <taxon>Hemiptera</taxon>
        <taxon>Heteroptera</taxon>
        <taxon>Panheteroptera</taxon>
        <taxon>Cimicomorpha</taxon>
        <taxon>Miridae</taxon>
        <taxon>Mirini</taxon>
        <taxon>Apolygus</taxon>
    </lineage>
</organism>
<keyword evidence="2" id="KW-1185">Reference proteome</keyword>
<dbReference type="AlphaFoldDB" id="A0A8S9WYC9"/>